<dbReference type="AlphaFoldDB" id="A0A396I8C6"/>
<name>A0A396I8C6_MEDTR</name>
<reference evidence="3" key="1">
    <citation type="journal article" date="2018" name="Nat. Plants">
        <title>Whole-genome landscape of Medicago truncatula symbiotic genes.</title>
        <authorList>
            <person name="Pecrix Y."/>
            <person name="Gamas P."/>
            <person name="Carrere S."/>
        </authorList>
    </citation>
    <scope>NUCLEOTIDE SEQUENCE</scope>
    <source>
        <tissue evidence="3">Leaves</tissue>
    </source>
</reference>
<keyword evidence="2" id="KW-0812">Transmembrane</keyword>
<feature type="region of interest" description="Disordered" evidence="1">
    <location>
        <begin position="207"/>
        <end position="265"/>
    </location>
</feature>
<dbReference type="EMBL" id="PSQE01000004">
    <property type="protein sequence ID" value="RHN61862.1"/>
    <property type="molecule type" value="Genomic_DNA"/>
</dbReference>
<proteinExistence type="predicted"/>
<feature type="compositionally biased region" description="Polar residues" evidence="1">
    <location>
        <begin position="124"/>
        <end position="133"/>
    </location>
</feature>
<feature type="region of interest" description="Disordered" evidence="1">
    <location>
        <begin position="691"/>
        <end position="731"/>
    </location>
</feature>
<feature type="compositionally biased region" description="Polar residues" evidence="1">
    <location>
        <begin position="626"/>
        <end position="640"/>
    </location>
</feature>
<gene>
    <name evidence="3" type="ORF">MtrunA17_Chr4g0041221</name>
</gene>
<feature type="compositionally biased region" description="Basic and acidic residues" evidence="1">
    <location>
        <begin position="343"/>
        <end position="361"/>
    </location>
</feature>
<sequence length="797" mass="89187">MKRSLFTCSYCYLHSLVCKYQLVNSEVRTKRQKTVTVHLNAYKFIYSLLFSLSISLVSLSLHSRETYQRTFLFFLQSSLLLSQPRFTLSTLFSSEELQTKYMILQSLMEEKQLDFDQPLLSVRRASSTESSENNNKRKTEKPVSKRTRLPAYKSELKSGPVSNPGTVPFVWENSPGRPKDEGKLQTRDIEEPLVAPKLPPGRVLKVKQRDFDKIPKGTSVSQSRTGSTVSNSMSVASLESKEENHDSRNEVVPKKESSGSDHEDETYVDALDTLSRTESFFMNCSVSGLSGYGDREVQPPESFSADQQARDFMIDRFLPAAKAMASETPHIQYASRKPAVRQEQPRQVRKVESGAKPRPVDQKWQKVMPHYVQVTDREESEDESDDNDTYESYAPKVCGLFPRFCLLNPLQGLKMEDKIVNSSIHGVQGKSIASHRRTVKEHPRTANYGKKSQSGFTKEKDILCIQEKPKRDIDPHRRGCDKLPASVRTRFDSTCESPVVEKTLYVDSVQKASSEMKCPTDRREDDFEALRKDGSINTNLSIESSMEDSKHMVVVGGKPGLQPKGSVFLDSSLLVCSDRSNDAMQMKKMTNHSNKINTEKQGSNLDHGFSETAGPKMAGHKKIESNNEVPSNKLSSNGLIQNPDPLRNLKLASDSEFVLKSQCAAKLVDQECANVHDSNVNRSNLTSLKVVGGRKNDSENPFPMKLGHTKTSNTSSVKHPLALPSPKAPSESWLKRTLPTVSSKNMSSRSNLAAGIYAPTQTPNAAPLNPKWEIIVKTNAHHGHMRLTEELAPIPEA</sequence>
<evidence type="ECO:0000256" key="2">
    <source>
        <dbReference type="SAM" id="Phobius"/>
    </source>
</evidence>
<feature type="region of interest" description="Disordered" evidence="1">
    <location>
        <begin position="124"/>
        <end position="194"/>
    </location>
</feature>
<accession>A0A396I8C6</accession>
<keyword evidence="2" id="KW-1133">Transmembrane helix</keyword>
<feature type="compositionally biased region" description="Polar residues" evidence="1">
    <location>
        <begin position="218"/>
        <end position="237"/>
    </location>
</feature>
<evidence type="ECO:0000256" key="1">
    <source>
        <dbReference type="SAM" id="MobiDB-lite"/>
    </source>
</evidence>
<evidence type="ECO:0008006" key="4">
    <source>
        <dbReference type="Google" id="ProtNLM"/>
    </source>
</evidence>
<feature type="region of interest" description="Disordered" evidence="1">
    <location>
        <begin position="328"/>
        <end position="361"/>
    </location>
</feature>
<feature type="compositionally biased region" description="Basic and acidic residues" evidence="1">
    <location>
        <begin position="177"/>
        <end position="190"/>
    </location>
</feature>
<feature type="compositionally biased region" description="Basic and acidic residues" evidence="1">
    <location>
        <begin position="239"/>
        <end position="261"/>
    </location>
</feature>
<organism evidence="3">
    <name type="scientific">Medicago truncatula</name>
    <name type="common">Barrel medic</name>
    <name type="synonym">Medicago tribuloides</name>
    <dbReference type="NCBI Taxonomy" id="3880"/>
    <lineage>
        <taxon>Eukaryota</taxon>
        <taxon>Viridiplantae</taxon>
        <taxon>Streptophyta</taxon>
        <taxon>Embryophyta</taxon>
        <taxon>Tracheophyta</taxon>
        <taxon>Spermatophyta</taxon>
        <taxon>Magnoliopsida</taxon>
        <taxon>eudicotyledons</taxon>
        <taxon>Gunneridae</taxon>
        <taxon>Pentapetalae</taxon>
        <taxon>rosids</taxon>
        <taxon>fabids</taxon>
        <taxon>Fabales</taxon>
        <taxon>Fabaceae</taxon>
        <taxon>Papilionoideae</taxon>
        <taxon>50 kb inversion clade</taxon>
        <taxon>NPAAA clade</taxon>
        <taxon>Hologalegina</taxon>
        <taxon>IRL clade</taxon>
        <taxon>Trifolieae</taxon>
        <taxon>Medicago</taxon>
    </lineage>
</organism>
<dbReference type="PANTHER" id="PTHR33671:SF2">
    <property type="entry name" value="N-METHYLTRANSFERASE, PUTATIVE (DUF688)-RELATED"/>
    <property type="match status" value="1"/>
</dbReference>
<feature type="compositionally biased region" description="Basic and acidic residues" evidence="1">
    <location>
        <begin position="134"/>
        <end position="143"/>
    </location>
</feature>
<feature type="region of interest" description="Disordered" evidence="1">
    <location>
        <begin position="596"/>
        <end position="642"/>
    </location>
</feature>
<dbReference type="PANTHER" id="PTHR33671">
    <property type="entry name" value="N-METHYLTRANSFERASE, PUTATIVE (DUF688)-RELATED"/>
    <property type="match status" value="1"/>
</dbReference>
<keyword evidence="2" id="KW-0472">Membrane</keyword>
<evidence type="ECO:0000313" key="3">
    <source>
        <dbReference type="EMBL" id="RHN61862.1"/>
    </source>
</evidence>
<dbReference type="InterPro" id="IPR007789">
    <property type="entry name" value="DUF688"/>
</dbReference>
<comment type="caution">
    <text evidence="3">The sequence shown here is derived from an EMBL/GenBank/DDBJ whole genome shotgun (WGS) entry which is preliminary data.</text>
</comment>
<dbReference type="Pfam" id="PF05097">
    <property type="entry name" value="DUF688"/>
    <property type="match status" value="1"/>
</dbReference>
<dbReference type="Gramene" id="rna24368">
    <property type="protein sequence ID" value="RHN61862.1"/>
    <property type="gene ID" value="gene24368"/>
</dbReference>
<dbReference type="Proteomes" id="UP000265566">
    <property type="component" value="Chromosome 4"/>
</dbReference>
<feature type="transmembrane region" description="Helical" evidence="2">
    <location>
        <begin position="39"/>
        <end position="59"/>
    </location>
</feature>
<feature type="region of interest" description="Disordered" evidence="1">
    <location>
        <begin position="431"/>
        <end position="452"/>
    </location>
</feature>
<protein>
    <recommendedName>
        <fullName evidence="4">DUF688 family protein</fullName>
    </recommendedName>
</protein>